<dbReference type="GO" id="GO:0004497">
    <property type="term" value="F:monooxygenase activity"/>
    <property type="evidence" value="ECO:0007669"/>
    <property type="project" value="InterPro"/>
</dbReference>
<dbReference type="PANTHER" id="PTHR47356">
    <property type="entry name" value="FAD-DEPENDENT MONOOXYGENASE ASQG-RELATED"/>
    <property type="match status" value="1"/>
</dbReference>
<keyword evidence="2" id="KW-0285">Flavoprotein</keyword>
<evidence type="ECO:0000313" key="6">
    <source>
        <dbReference type="EMBL" id="KAG0002125.1"/>
    </source>
</evidence>
<evidence type="ECO:0000256" key="4">
    <source>
        <dbReference type="ARBA" id="ARBA00023002"/>
    </source>
</evidence>
<dbReference type="PRINTS" id="PR00420">
    <property type="entry name" value="RNGMNOXGNASE"/>
</dbReference>
<evidence type="ECO:0000313" key="7">
    <source>
        <dbReference type="Proteomes" id="UP000703661"/>
    </source>
</evidence>
<dbReference type="SUPFAM" id="SSF51905">
    <property type="entry name" value="FAD/NAD(P)-binding domain"/>
    <property type="match status" value="1"/>
</dbReference>
<dbReference type="InterPro" id="IPR036188">
    <property type="entry name" value="FAD/NAD-bd_sf"/>
</dbReference>
<dbReference type="EMBL" id="JAAAID010002975">
    <property type="protein sequence ID" value="KAG0002125.1"/>
    <property type="molecule type" value="Genomic_DNA"/>
</dbReference>
<accession>A0A9P6MHU2</accession>
<feature type="domain" description="FAD-binding" evidence="5">
    <location>
        <begin position="19"/>
        <end position="381"/>
    </location>
</feature>
<dbReference type="InterPro" id="IPR002938">
    <property type="entry name" value="FAD-bd"/>
</dbReference>
<dbReference type="AlphaFoldDB" id="A0A9P6MHU2"/>
<evidence type="ECO:0000256" key="2">
    <source>
        <dbReference type="ARBA" id="ARBA00022630"/>
    </source>
</evidence>
<keyword evidence="7" id="KW-1185">Reference proteome</keyword>
<dbReference type="PANTHER" id="PTHR47356:SF2">
    <property type="entry name" value="FAD-BINDING DOMAIN-CONTAINING PROTEIN-RELATED"/>
    <property type="match status" value="1"/>
</dbReference>
<protein>
    <recommendedName>
        <fullName evidence="5">FAD-binding domain-containing protein</fullName>
    </recommendedName>
</protein>
<evidence type="ECO:0000256" key="1">
    <source>
        <dbReference type="ARBA" id="ARBA00007992"/>
    </source>
</evidence>
<comment type="caution">
    <text evidence="6">The sequence shown here is derived from an EMBL/GenBank/DDBJ whole genome shotgun (WGS) entry which is preliminary data.</text>
</comment>
<dbReference type="Gene3D" id="3.50.50.60">
    <property type="entry name" value="FAD/NAD(P)-binding domain"/>
    <property type="match status" value="1"/>
</dbReference>
<sequence length="391" mass="42498">MPDLKNSSIHHTPNPSNPKILIVGAGLGGLTLAILLEKALIDYEILERATALKPLGSATGLAPNVMPLLEQLGLLDETKKIWLECMGGSIYRESPDGEILNLLSKSDISALKGLSGYASVFMSRPDLHALLLSHVPSHKIHLGKRVLSLSQSSENGVLVRTSDGSTYECDILVGSDGAYSGVRQSLYNLMKKEGCLPSSDGEDMKVCHMSVLGTTNSIDPSIIPLSKDGFARCDHILGYKKPHSSDAFKSSEWGSESSGSTEEDWRAFKLPLGPDNSYITVGDLINSTDSDNVTKVMLEEKLYTTWHHGRVVLMGDGKIHNYITIKVEVKMLPNAGRGAVNAMLDAVILANSLYEIAKVATYSNIRSAFKEYYDERFPQAKADLESSKKVA</sequence>
<name>A0A9P6MHU2_9FUNG</name>
<evidence type="ECO:0000256" key="3">
    <source>
        <dbReference type="ARBA" id="ARBA00022827"/>
    </source>
</evidence>
<dbReference type="InterPro" id="IPR050562">
    <property type="entry name" value="FAD_mOase_fung"/>
</dbReference>
<organism evidence="6 7">
    <name type="scientific">Entomortierella chlamydospora</name>
    <dbReference type="NCBI Taxonomy" id="101097"/>
    <lineage>
        <taxon>Eukaryota</taxon>
        <taxon>Fungi</taxon>
        <taxon>Fungi incertae sedis</taxon>
        <taxon>Mucoromycota</taxon>
        <taxon>Mortierellomycotina</taxon>
        <taxon>Mortierellomycetes</taxon>
        <taxon>Mortierellales</taxon>
        <taxon>Mortierellaceae</taxon>
        <taxon>Entomortierella</taxon>
    </lineage>
</organism>
<dbReference type="GO" id="GO:0071949">
    <property type="term" value="F:FAD binding"/>
    <property type="evidence" value="ECO:0007669"/>
    <property type="project" value="InterPro"/>
</dbReference>
<reference evidence="6" key="1">
    <citation type="journal article" date="2020" name="Fungal Divers.">
        <title>Resolving the Mortierellaceae phylogeny through synthesis of multi-gene phylogenetics and phylogenomics.</title>
        <authorList>
            <person name="Vandepol N."/>
            <person name="Liber J."/>
            <person name="Desiro A."/>
            <person name="Na H."/>
            <person name="Kennedy M."/>
            <person name="Barry K."/>
            <person name="Grigoriev I.V."/>
            <person name="Miller A.N."/>
            <person name="O'Donnell K."/>
            <person name="Stajich J.E."/>
            <person name="Bonito G."/>
        </authorList>
    </citation>
    <scope>NUCLEOTIDE SEQUENCE</scope>
    <source>
        <strain evidence="6">NRRL 2769</strain>
    </source>
</reference>
<evidence type="ECO:0000259" key="5">
    <source>
        <dbReference type="Pfam" id="PF01494"/>
    </source>
</evidence>
<gene>
    <name evidence="6" type="ORF">BGZ80_006023</name>
</gene>
<dbReference type="Pfam" id="PF01494">
    <property type="entry name" value="FAD_binding_3"/>
    <property type="match status" value="1"/>
</dbReference>
<feature type="non-terminal residue" evidence="6">
    <location>
        <position position="1"/>
    </location>
</feature>
<comment type="similarity">
    <text evidence="1">Belongs to the paxM FAD-dependent monooxygenase family.</text>
</comment>
<dbReference type="Proteomes" id="UP000703661">
    <property type="component" value="Unassembled WGS sequence"/>
</dbReference>
<proteinExistence type="inferred from homology"/>
<keyword evidence="4" id="KW-0560">Oxidoreductase</keyword>
<keyword evidence="3" id="KW-0274">FAD</keyword>